<accession>A0A7K3QZQ1</accession>
<comment type="caution">
    <text evidence="1">The sequence shown here is derived from an EMBL/GenBank/DDBJ whole genome shotgun (WGS) entry which is preliminary data.</text>
</comment>
<evidence type="ECO:0000313" key="2">
    <source>
        <dbReference type="Proteomes" id="UP000470520"/>
    </source>
</evidence>
<organism evidence="1 2">
    <name type="scientific">Streptomyces bauhiniae</name>
    <dbReference type="NCBI Taxonomy" id="2340725"/>
    <lineage>
        <taxon>Bacteria</taxon>
        <taxon>Bacillati</taxon>
        <taxon>Actinomycetota</taxon>
        <taxon>Actinomycetes</taxon>
        <taxon>Kitasatosporales</taxon>
        <taxon>Streptomycetaceae</taxon>
        <taxon>Streptomyces</taxon>
    </lineage>
</organism>
<dbReference type="RefSeq" id="WP_164194101.1">
    <property type="nucleotide sequence ID" value="NZ_JAAGMR010000316.1"/>
</dbReference>
<proteinExistence type="predicted"/>
<name>A0A7K3QZQ1_9ACTN</name>
<evidence type="ECO:0000313" key="1">
    <source>
        <dbReference type="EMBL" id="NEB95387.1"/>
    </source>
</evidence>
<sequence length="75" mass="8593">MSEHPERGSMKTRKLYGAVLYDRLGIILARVKVVAQYHWETSDHKYKLADRDDKIGVITAYCQGVNKCPDALNRV</sequence>
<dbReference type="AlphaFoldDB" id="A0A7K3QZQ1"/>
<protein>
    <submittedName>
        <fullName evidence="1">Uncharacterized protein</fullName>
    </submittedName>
</protein>
<dbReference type="Proteomes" id="UP000470520">
    <property type="component" value="Unassembled WGS sequence"/>
</dbReference>
<dbReference type="EMBL" id="JAAGMR010000316">
    <property type="protein sequence ID" value="NEB95387.1"/>
    <property type="molecule type" value="Genomic_DNA"/>
</dbReference>
<gene>
    <name evidence="1" type="ORF">G3I21_27540</name>
</gene>
<reference evidence="1 2" key="1">
    <citation type="submission" date="2020-01" db="EMBL/GenBank/DDBJ databases">
        <title>Insect and environment-associated Actinomycetes.</title>
        <authorList>
            <person name="Currrie C."/>
            <person name="Chevrette M."/>
            <person name="Carlson C."/>
            <person name="Stubbendieck R."/>
            <person name="Wendt-Pienkowski E."/>
        </authorList>
    </citation>
    <scope>NUCLEOTIDE SEQUENCE [LARGE SCALE GENOMIC DNA]</scope>
    <source>
        <strain evidence="1 2">SID7754</strain>
    </source>
</reference>